<dbReference type="NCBIfam" id="NF037995">
    <property type="entry name" value="TRAP_S1"/>
    <property type="match status" value="1"/>
</dbReference>
<feature type="binding site" evidence="2">
    <location>
        <position position="188"/>
    </location>
    <ligand>
        <name>substrate</name>
    </ligand>
</feature>
<evidence type="ECO:0000256" key="3">
    <source>
        <dbReference type="PIRSR" id="PIRSR039026-2"/>
    </source>
</evidence>
<proteinExistence type="predicted"/>
<evidence type="ECO:0000256" key="1">
    <source>
        <dbReference type="ARBA" id="ARBA00022729"/>
    </source>
</evidence>
<dbReference type="InterPro" id="IPR038404">
    <property type="entry name" value="TRAP_DctP_sf"/>
</dbReference>
<dbReference type="PANTHER" id="PTHR33376">
    <property type="match status" value="1"/>
</dbReference>
<dbReference type="GO" id="GO:0031317">
    <property type="term" value="C:tripartite ATP-independent periplasmic transporter complex"/>
    <property type="evidence" value="ECO:0007669"/>
    <property type="project" value="InterPro"/>
</dbReference>
<dbReference type="Gene3D" id="3.40.190.10">
    <property type="entry name" value="Periplasmic binding protein-like II"/>
    <property type="match status" value="1"/>
</dbReference>
<feature type="binding site" evidence="3">
    <location>
        <position position="225"/>
    </location>
    <ligand>
        <name>substrate</name>
    </ligand>
</feature>
<keyword evidence="7" id="KW-1185">Reference proteome</keyword>
<dbReference type="InterPro" id="IPR018389">
    <property type="entry name" value="DctP_fam"/>
</dbReference>
<evidence type="ECO:0000313" key="4">
    <source>
        <dbReference type="EMBL" id="QBH15259.1"/>
    </source>
</evidence>
<evidence type="ECO:0000256" key="2">
    <source>
        <dbReference type="PIRSR" id="PIRSR039026-1"/>
    </source>
</evidence>
<dbReference type="Gene3D" id="3.40.190.170">
    <property type="entry name" value="Bacterial extracellular solute-binding protein, family 7"/>
    <property type="match status" value="1"/>
</dbReference>
<dbReference type="EMBL" id="CP036313">
    <property type="protein sequence ID" value="QBH15259.1"/>
    <property type="molecule type" value="Genomic_DNA"/>
</dbReference>
<dbReference type="InterPro" id="IPR026289">
    <property type="entry name" value="SBP_TakP-like"/>
</dbReference>
<dbReference type="PIRSF" id="PIRSF039026">
    <property type="entry name" value="SiaP"/>
    <property type="match status" value="1"/>
</dbReference>
<keyword evidence="3" id="KW-0479">Metal-binding</keyword>
<protein>
    <submittedName>
        <fullName evidence="5">C4-dicarboxylate ABC transporter</fullName>
    </submittedName>
    <submittedName>
        <fullName evidence="4">TRAP transporter substrate-binding protein</fullName>
    </submittedName>
</protein>
<dbReference type="GO" id="GO:0055085">
    <property type="term" value="P:transmembrane transport"/>
    <property type="evidence" value="ECO:0007669"/>
    <property type="project" value="InterPro"/>
</dbReference>
<keyword evidence="1" id="KW-0732">Signal</keyword>
<feature type="binding site" evidence="2">
    <location>
        <position position="167"/>
    </location>
    <ligand>
        <name>substrate</name>
    </ligand>
</feature>
<feature type="binding site" evidence="3">
    <location>
        <position position="251"/>
    </location>
    <ligand>
        <name>substrate</name>
    </ligand>
</feature>
<gene>
    <name evidence="5" type="ORF">DO021_21605</name>
    <name evidence="4" type="ORF">EYB58_21485</name>
</gene>
<reference evidence="5 6" key="1">
    <citation type="submission" date="2018-06" db="EMBL/GenBank/DDBJ databases">
        <title>Complete Genome Sequence of Desulfobacter hydrogenophilus (DSM3380).</title>
        <authorList>
            <person name="Marietou A."/>
            <person name="Schreiber L."/>
            <person name="Marshall I."/>
            <person name="Jorgensen B."/>
        </authorList>
    </citation>
    <scope>NUCLEOTIDE SEQUENCE [LARGE SCALE GENOMIC DNA]</scope>
    <source>
        <strain evidence="5 6">DSM 3380</strain>
    </source>
</reference>
<name>A0A328F6W6_9BACT</name>
<sequence length="364" mass="40548">MKRSKREEKALNKTIRFFAVISLTCCLALGLTTQVYAKNVLLKVPCSVPFSVPILGHDIVGTIADTINKSSNGTLKVKLYAPGKLVPSLEVLDAVSSGKTNAGYTAAFYYAGKNPASVLFSSFPFGPDPEEYIAWYYYGNGLKLYQEMYDHYGYNVKVIPAGIISAETSGWFTKPIEKVEDLKGIKMRISGLGGKVLTKLGVSVTMLPVGEIFQALEKGLIDATEFSMPVCDAPLGFYKVAKYNYYPGWHQPSTVQELLINKETWNALDESQQTLIETACMAATLKSLALSNGMQGKIIKENTEKHGVKNLYWSDEMLAAFEAAWKEVVQEEIAKDPMFKKTWEDLEQFRAEYKKWADVGFLPR</sequence>
<evidence type="ECO:0000313" key="7">
    <source>
        <dbReference type="Proteomes" id="UP000293902"/>
    </source>
</evidence>
<dbReference type="CDD" id="cd13604">
    <property type="entry name" value="PBP2_TRAP_ketoacid_lactate_like"/>
    <property type="match status" value="1"/>
</dbReference>
<accession>A0A328F6W6</accession>
<evidence type="ECO:0000313" key="6">
    <source>
        <dbReference type="Proteomes" id="UP000248798"/>
    </source>
</evidence>
<dbReference type="Proteomes" id="UP000293902">
    <property type="component" value="Chromosome"/>
</dbReference>
<dbReference type="EMBL" id="QLNI01000076">
    <property type="protein sequence ID" value="RAL99965.1"/>
    <property type="molecule type" value="Genomic_DNA"/>
</dbReference>
<dbReference type="AlphaFoldDB" id="A0A328F6W6"/>
<dbReference type="GO" id="GO:0046872">
    <property type="term" value="F:metal ion binding"/>
    <property type="evidence" value="ECO:0007669"/>
    <property type="project" value="UniProtKB-KW"/>
</dbReference>
<feature type="binding site" evidence="3">
    <location>
        <position position="226"/>
    </location>
    <ligand>
        <name>Na(+)</name>
        <dbReference type="ChEBI" id="CHEBI:29101"/>
    </ligand>
</feature>
<dbReference type="Pfam" id="PF03480">
    <property type="entry name" value="DctP"/>
    <property type="match status" value="1"/>
</dbReference>
<dbReference type="Proteomes" id="UP000248798">
    <property type="component" value="Unassembled WGS sequence"/>
</dbReference>
<dbReference type="OrthoDB" id="9769667at2"/>
<organism evidence="5 6">
    <name type="scientific">Desulfobacter hydrogenophilus</name>
    <dbReference type="NCBI Taxonomy" id="2291"/>
    <lineage>
        <taxon>Bacteria</taxon>
        <taxon>Pseudomonadati</taxon>
        <taxon>Thermodesulfobacteriota</taxon>
        <taxon>Desulfobacteria</taxon>
        <taxon>Desulfobacterales</taxon>
        <taxon>Desulfobacteraceae</taxon>
        <taxon>Desulfobacter</taxon>
    </lineage>
</organism>
<reference evidence="4 7" key="2">
    <citation type="submission" date="2019-02" db="EMBL/GenBank/DDBJ databases">
        <title>Complete genome sequence of Desulfobacter hydrogenophilus AcRS1.</title>
        <authorList>
            <person name="Marietou A."/>
            <person name="Lund M.B."/>
            <person name="Marshall I.P.G."/>
            <person name="Schreiber L."/>
            <person name="Jorgensen B."/>
        </authorList>
    </citation>
    <scope>NUCLEOTIDE SEQUENCE [LARGE SCALE GENOMIC DNA]</scope>
    <source>
        <strain evidence="4 7">AcRS1</strain>
    </source>
</reference>
<dbReference type="PANTHER" id="PTHR33376:SF5">
    <property type="entry name" value="EXTRACYTOPLASMIC SOLUTE RECEPTOR PROTEIN"/>
    <property type="match status" value="1"/>
</dbReference>
<evidence type="ECO:0000313" key="5">
    <source>
        <dbReference type="EMBL" id="RAL99965.1"/>
    </source>
</evidence>